<gene>
    <name evidence="6" type="ORF">RRG08_055111</name>
</gene>
<comment type="subunit">
    <text evidence="3">Interacts with FLNA and FLNB.</text>
</comment>
<dbReference type="GO" id="GO:0061182">
    <property type="term" value="P:negative regulation of chondrocyte development"/>
    <property type="evidence" value="ECO:0007669"/>
    <property type="project" value="TreeGrafter"/>
</dbReference>
<keyword evidence="7" id="KW-1185">Reference proteome</keyword>
<name>A0AAE1CXC5_9GAST</name>
<evidence type="ECO:0000313" key="7">
    <source>
        <dbReference type="Proteomes" id="UP001283361"/>
    </source>
</evidence>
<comment type="subcellular location">
    <subcellularLocation>
        <location evidence="1">Cytoplasm</location>
        <location evidence="1">Cytoskeleton</location>
    </subcellularLocation>
</comment>
<dbReference type="GO" id="GO:0032432">
    <property type="term" value="C:actin filament bundle"/>
    <property type="evidence" value="ECO:0007669"/>
    <property type="project" value="TreeGrafter"/>
</dbReference>
<dbReference type="PANTHER" id="PTHR31848:SF1">
    <property type="match status" value="1"/>
</dbReference>
<sequence length="298" mass="33436">MCLHLRRAIQDKHANTSGPLPCWGFLDEPVPLPARNVTSHHSESPPSPSAMVVAPDERPVPFDKAAETVAVVERPGYHQVSVTSQLVYSDNRRHKEQVDFRPVLHPVKYSDTAYVWINSTRRRYVSRTFYEPRVRPRAYSETTFVRSKTTEQRFVSCLDIHADAKREWFKTSVEIKPRKFTSSKVIRSANNNYIGNDSPTTVSSPAATTIPNGTYSNERDYQNGDPSSPILDRLAGEEDCDGYGPPCVSSGVNGFAERLDPGASQVYIPRPLKHPLGRDCLVNGDILLDLPNGHFMDR</sequence>
<comment type="similarity">
    <text evidence="2">Belongs to the Refilin family.</text>
</comment>
<dbReference type="Pfam" id="PF15068">
    <property type="entry name" value="FAM101"/>
    <property type="match status" value="1"/>
</dbReference>
<reference evidence="6" key="1">
    <citation type="journal article" date="2023" name="G3 (Bethesda)">
        <title>A reference genome for the long-term kleptoplast-retaining sea slug Elysia crispata morphotype clarki.</title>
        <authorList>
            <person name="Eastman K.E."/>
            <person name="Pendleton A.L."/>
            <person name="Shaikh M.A."/>
            <person name="Suttiyut T."/>
            <person name="Ogas R."/>
            <person name="Tomko P."/>
            <person name="Gavelis G."/>
            <person name="Widhalm J.R."/>
            <person name="Wisecaver J.H."/>
        </authorList>
    </citation>
    <scope>NUCLEOTIDE SEQUENCE</scope>
    <source>
        <strain evidence="6">ECLA1</strain>
    </source>
</reference>
<dbReference type="Proteomes" id="UP001283361">
    <property type="component" value="Unassembled WGS sequence"/>
</dbReference>
<keyword evidence="4" id="KW-0963">Cytoplasm</keyword>
<evidence type="ECO:0000256" key="2">
    <source>
        <dbReference type="ARBA" id="ARBA00009886"/>
    </source>
</evidence>
<accession>A0AAE1CXC5</accession>
<dbReference type="EMBL" id="JAWDGP010006406">
    <property type="protein sequence ID" value="KAK3741687.1"/>
    <property type="molecule type" value="Genomic_DNA"/>
</dbReference>
<proteinExistence type="inferred from homology"/>
<dbReference type="InterPro" id="IPR028215">
    <property type="entry name" value="Refilin"/>
</dbReference>
<dbReference type="GO" id="GO:0061572">
    <property type="term" value="P:actin filament bundle organization"/>
    <property type="evidence" value="ECO:0007669"/>
    <property type="project" value="InterPro"/>
</dbReference>
<dbReference type="GO" id="GO:0031005">
    <property type="term" value="F:filamin binding"/>
    <property type="evidence" value="ECO:0007669"/>
    <property type="project" value="InterPro"/>
</dbReference>
<evidence type="ECO:0000256" key="5">
    <source>
        <dbReference type="ARBA" id="ARBA00023212"/>
    </source>
</evidence>
<dbReference type="PANTHER" id="PTHR31848">
    <property type="match status" value="1"/>
</dbReference>
<dbReference type="GO" id="GO:0048705">
    <property type="term" value="P:skeletal system morphogenesis"/>
    <property type="evidence" value="ECO:0007669"/>
    <property type="project" value="TreeGrafter"/>
</dbReference>
<evidence type="ECO:0000256" key="3">
    <source>
        <dbReference type="ARBA" id="ARBA00011189"/>
    </source>
</evidence>
<comment type="caution">
    <text evidence="6">The sequence shown here is derived from an EMBL/GenBank/DDBJ whole genome shotgun (WGS) entry which is preliminary data.</text>
</comment>
<evidence type="ECO:0000256" key="1">
    <source>
        <dbReference type="ARBA" id="ARBA00004245"/>
    </source>
</evidence>
<keyword evidence="5" id="KW-0206">Cytoskeleton</keyword>
<evidence type="ECO:0000256" key="4">
    <source>
        <dbReference type="ARBA" id="ARBA00022490"/>
    </source>
</evidence>
<organism evidence="6 7">
    <name type="scientific">Elysia crispata</name>
    <name type="common">lettuce slug</name>
    <dbReference type="NCBI Taxonomy" id="231223"/>
    <lineage>
        <taxon>Eukaryota</taxon>
        <taxon>Metazoa</taxon>
        <taxon>Spiralia</taxon>
        <taxon>Lophotrochozoa</taxon>
        <taxon>Mollusca</taxon>
        <taxon>Gastropoda</taxon>
        <taxon>Heterobranchia</taxon>
        <taxon>Euthyneura</taxon>
        <taxon>Panpulmonata</taxon>
        <taxon>Sacoglossa</taxon>
        <taxon>Placobranchoidea</taxon>
        <taxon>Plakobranchidae</taxon>
        <taxon>Elysia</taxon>
    </lineage>
</organism>
<protein>
    <submittedName>
        <fullName evidence="6">Uncharacterized protein</fullName>
    </submittedName>
</protein>
<dbReference type="AlphaFoldDB" id="A0AAE1CXC5"/>
<evidence type="ECO:0000313" key="6">
    <source>
        <dbReference type="EMBL" id="KAK3741687.1"/>
    </source>
</evidence>